<proteinExistence type="inferred from homology"/>
<keyword evidence="6" id="KW-0999">Mitochondrion inner membrane</keyword>
<evidence type="ECO:0000256" key="4">
    <source>
        <dbReference type="ARBA" id="ARBA00009765"/>
    </source>
</evidence>
<feature type="compositionally biased region" description="Polar residues" evidence="13">
    <location>
        <begin position="132"/>
        <end position="143"/>
    </location>
</feature>
<comment type="similarity">
    <text evidence="4">Belongs to the CorA metal ion transporter (MIT) (TC 1.A.35) family.</text>
</comment>
<protein>
    <recommendedName>
        <fullName evidence="15">Tim10-like domain-containing protein</fullName>
    </recommendedName>
</protein>
<evidence type="ECO:0000256" key="13">
    <source>
        <dbReference type="SAM" id="MobiDB-lite"/>
    </source>
</evidence>
<dbReference type="InterPro" id="IPR045863">
    <property type="entry name" value="CorA_TM1_TM2"/>
</dbReference>
<dbReference type="GO" id="GO:0015031">
    <property type="term" value="P:protein transport"/>
    <property type="evidence" value="ECO:0007669"/>
    <property type="project" value="UniProtKB-KW"/>
</dbReference>
<dbReference type="Pfam" id="PF01544">
    <property type="entry name" value="CorA"/>
    <property type="match status" value="1"/>
</dbReference>
<evidence type="ECO:0000256" key="10">
    <source>
        <dbReference type="ARBA" id="ARBA00023136"/>
    </source>
</evidence>
<keyword evidence="8 14" id="KW-1133">Transmembrane helix</keyword>
<feature type="compositionally biased region" description="Low complexity" evidence="13">
    <location>
        <begin position="89"/>
        <end position="101"/>
    </location>
</feature>
<dbReference type="SUPFAM" id="SSF144122">
    <property type="entry name" value="Tim10-like"/>
    <property type="match status" value="1"/>
</dbReference>
<dbReference type="Gene3D" id="3.30.460.20">
    <property type="entry name" value="CorA soluble domain-like"/>
    <property type="match status" value="1"/>
</dbReference>
<keyword evidence="12" id="KW-0143">Chaperone</keyword>
<dbReference type="InterPro" id="IPR045861">
    <property type="entry name" value="CorA_cytoplasmic_dom"/>
</dbReference>
<organism evidence="16 17">
    <name type="scientific">Podospora australis</name>
    <dbReference type="NCBI Taxonomy" id="1536484"/>
    <lineage>
        <taxon>Eukaryota</taxon>
        <taxon>Fungi</taxon>
        <taxon>Dikarya</taxon>
        <taxon>Ascomycota</taxon>
        <taxon>Pezizomycotina</taxon>
        <taxon>Sordariomycetes</taxon>
        <taxon>Sordariomycetidae</taxon>
        <taxon>Sordariales</taxon>
        <taxon>Podosporaceae</taxon>
        <taxon>Podospora</taxon>
    </lineage>
</organism>
<evidence type="ECO:0000256" key="9">
    <source>
        <dbReference type="ARBA" id="ARBA00023010"/>
    </source>
</evidence>
<dbReference type="CDD" id="cd12829">
    <property type="entry name" value="Alr1p-like"/>
    <property type="match status" value="1"/>
</dbReference>
<evidence type="ECO:0000256" key="7">
    <source>
        <dbReference type="ARBA" id="ARBA00022927"/>
    </source>
</evidence>
<dbReference type="Proteomes" id="UP001302126">
    <property type="component" value="Unassembled WGS sequence"/>
</dbReference>
<reference evidence="16" key="1">
    <citation type="journal article" date="2023" name="Mol. Phylogenet. Evol.">
        <title>Genome-scale phylogeny and comparative genomics of the fungal order Sordariales.</title>
        <authorList>
            <person name="Hensen N."/>
            <person name="Bonometti L."/>
            <person name="Westerberg I."/>
            <person name="Brannstrom I.O."/>
            <person name="Guillou S."/>
            <person name="Cros-Aarteil S."/>
            <person name="Calhoun S."/>
            <person name="Haridas S."/>
            <person name="Kuo A."/>
            <person name="Mondo S."/>
            <person name="Pangilinan J."/>
            <person name="Riley R."/>
            <person name="LaButti K."/>
            <person name="Andreopoulos B."/>
            <person name="Lipzen A."/>
            <person name="Chen C."/>
            <person name="Yan M."/>
            <person name="Daum C."/>
            <person name="Ng V."/>
            <person name="Clum A."/>
            <person name="Steindorff A."/>
            <person name="Ohm R.A."/>
            <person name="Martin F."/>
            <person name="Silar P."/>
            <person name="Natvig D.O."/>
            <person name="Lalanne C."/>
            <person name="Gautier V."/>
            <person name="Ament-Velasquez S.L."/>
            <person name="Kruys A."/>
            <person name="Hutchinson M.I."/>
            <person name="Powell A.J."/>
            <person name="Barry K."/>
            <person name="Miller A.N."/>
            <person name="Grigoriev I.V."/>
            <person name="Debuchy R."/>
            <person name="Gladieux P."/>
            <person name="Hiltunen Thoren M."/>
            <person name="Johannesson H."/>
        </authorList>
    </citation>
    <scope>NUCLEOTIDE SEQUENCE</scope>
    <source>
        <strain evidence="16">PSN309</strain>
    </source>
</reference>
<feature type="compositionally biased region" description="Basic and acidic residues" evidence="13">
    <location>
        <begin position="240"/>
        <end position="256"/>
    </location>
</feature>
<dbReference type="SUPFAM" id="SSF144083">
    <property type="entry name" value="Magnesium transport protein CorA, transmembrane region"/>
    <property type="match status" value="1"/>
</dbReference>
<comment type="caution">
    <text evidence="16">The sequence shown here is derived from an EMBL/GenBank/DDBJ whole genome shotgun (WGS) entry which is preliminary data.</text>
</comment>
<evidence type="ECO:0000256" key="12">
    <source>
        <dbReference type="ARBA" id="ARBA00023186"/>
    </source>
</evidence>
<keyword evidence="10 14" id="KW-0472">Membrane</keyword>
<dbReference type="FunFam" id="1.20.58.340:FF:000027">
    <property type="entry name" value="CorA family metal ion transporter (Eurofung)"/>
    <property type="match status" value="1"/>
</dbReference>
<dbReference type="AlphaFoldDB" id="A0AAN6WT02"/>
<name>A0AAN6WT02_9PEZI</name>
<comment type="similarity">
    <text evidence="3">Belongs to the small Tim family.</text>
</comment>
<feature type="domain" description="Tim10-like" evidence="15">
    <location>
        <begin position="677"/>
        <end position="739"/>
    </location>
</feature>
<evidence type="ECO:0000256" key="8">
    <source>
        <dbReference type="ARBA" id="ARBA00022989"/>
    </source>
</evidence>
<evidence type="ECO:0000256" key="11">
    <source>
        <dbReference type="ARBA" id="ARBA00023157"/>
    </source>
</evidence>
<dbReference type="InterPro" id="IPR035427">
    <property type="entry name" value="Tim10-like_dom_sf"/>
</dbReference>
<feature type="region of interest" description="Disordered" evidence="13">
    <location>
        <begin position="1"/>
        <end position="143"/>
    </location>
</feature>
<keyword evidence="7" id="KW-0653">Protein transport</keyword>
<accession>A0AAN6WT02</accession>
<feature type="compositionally biased region" description="Basic and acidic residues" evidence="13">
    <location>
        <begin position="20"/>
        <end position="40"/>
    </location>
</feature>
<dbReference type="Gene3D" id="1.10.287.810">
    <property type="entry name" value="Mitochondrial import inner membrane translocase subunit tim13 like domains"/>
    <property type="match status" value="1"/>
</dbReference>
<keyword evidence="17" id="KW-1185">Reference proteome</keyword>
<evidence type="ECO:0000259" key="15">
    <source>
        <dbReference type="Pfam" id="PF02953"/>
    </source>
</evidence>
<dbReference type="Pfam" id="PF02953">
    <property type="entry name" value="zf-Tim10_DDP"/>
    <property type="match status" value="1"/>
</dbReference>
<keyword evidence="9" id="KW-0811">Translocation</keyword>
<dbReference type="PANTHER" id="PTHR21535">
    <property type="entry name" value="MAGNESIUM AND COBALT TRANSPORT PROTEIN/MITOCHONDRIAL IMPORT INNER MEMBRANE TRANSLOCASE SUBUNIT TIM8"/>
    <property type="match status" value="1"/>
</dbReference>
<evidence type="ECO:0000313" key="16">
    <source>
        <dbReference type="EMBL" id="KAK4186860.1"/>
    </source>
</evidence>
<feature type="region of interest" description="Disordered" evidence="13">
    <location>
        <begin position="212"/>
        <end position="268"/>
    </location>
</feature>
<feature type="compositionally biased region" description="Basic and acidic residues" evidence="13">
    <location>
        <begin position="105"/>
        <end position="130"/>
    </location>
</feature>
<evidence type="ECO:0000256" key="5">
    <source>
        <dbReference type="ARBA" id="ARBA00022692"/>
    </source>
</evidence>
<dbReference type="GO" id="GO:0005743">
    <property type="term" value="C:mitochondrial inner membrane"/>
    <property type="evidence" value="ECO:0007669"/>
    <property type="project" value="UniProtKB-SubCell"/>
</dbReference>
<reference evidence="16" key="2">
    <citation type="submission" date="2023-05" db="EMBL/GenBank/DDBJ databases">
        <authorList>
            <consortium name="Lawrence Berkeley National Laboratory"/>
            <person name="Steindorff A."/>
            <person name="Hensen N."/>
            <person name="Bonometti L."/>
            <person name="Westerberg I."/>
            <person name="Brannstrom I.O."/>
            <person name="Guillou S."/>
            <person name="Cros-Aarteil S."/>
            <person name="Calhoun S."/>
            <person name="Haridas S."/>
            <person name="Kuo A."/>
            <person name="Mondo S."/>
            <person name="Pangilinan J."/>
            <person name="Riley R."/>
            <person name="Labutti K."/>
            <person name="Andreopoulos B."/>
            <person name="Lipzen A."/>
            <person name="Chen C."/>
            <person name="Yanf M."/>
            <person name="Daum C."/>
            <person name="Ng V."/>
            <person name="Clum A."/>
            <person name="Ohm R."/>
            <person name="Martin F."/>
            <person name="Silar P."/>
            <person name="Natvig D."/>
            <person name="Lalanne C."/>
            <person name="Gautier V."/>
            <person name="Ament-Velasquez S.L."/>
            <person name="Kruys A."/>
            <person name="Hutchinson M.I."/>
            <person name="Powell A.J."/>
            <person name="Barry K."/>
            <person name="Miller A.N."/>
            <person name="Grigoriev I.V."/>
            <person name="Debuchy R."/>
            <person name="Gladieux P."/>
            <person name="Thoren M.H."/>
            <person name="Johannesson H."/>
        </authorList>
    </citation>
    <scope>NUCLEOTIDE SEQUENCE</scope>
    <source>
        <strain evidence="16">PSN309</strain>
    </source>
</reference>
<feature type="transmembrane region" description="Helical" evidence="14">
    <location>
        <begin position="562"/>
        <end position="585"/>
    </location>
</feature>
<evidence type="ECO:0000256" key="1">
    <source>
        <dbReference type="ARBA" id="ARBA00004137"/>
    </source>
</evidence>
<dbReference type="InterPro" id="IPR044089">
    <property type="entry name" value="Alr1-like"/>
</dbReference>
<dbReference type="Gene3D" id="1.20.58.340">
    <property type="entry name" value="Magnesium transport protein CorA, transmembrane region"/>
    <property type="match status" value="2"/>
</dbReference>
<comment type="subcellular location">
    <subcellularLocation>
        <location evidence="2">Membrane</location>
        <topology evidence="2">Multi-pass membrane protein</topology>
    </subcellularLocation>
    <subcellularLocation>
        <location evidence="1">Mitochondrion inner membrane</location>
        <topology evidence="1">Peripheral membrane protein</topology>
        <orientation evidence="1">Intermembrane side</orientation>
    </subcellularLocation>
</comment>
<keyword evidence="6" id="KW-0496">Mitochondrion</keyword>
<keyword evidence="7" id="KW-0813">Transport</keyword>
<feature type="transmembrane region" description="Helical" evidence="14">
    <location>
        <begin position="597"/>
        <end position="615"/>
    </location>
</feature>
<evidence type="ECO:0000256" key="14">
    <source>
        <dbReference type="SAM" id="Phobius"/>
    </source>
</evidence>
<sequence length="743" mass="83801">MSDHDEVGGNSGYSTPVPELDDHRNQSASVHRPDRVRRGTFDSLYGARQIAAASTGEPIVRDFEEAIDDDDTAENSPTARRTRRPTIESVSVRSSSPPNSVKAFAEARRRERDLSFSEPKPERKVEEPELQRTASIVSRNSYRSKQYTVKTDDAASLATNKSAEEDVCFPLKDEQRGDSLHIDFDYLDSFIKAESEARETARRAAAARVFPDLRPETSESSPPVPMVTLDGDFLSAPSDDESRQDKSQKGQEEEQVKQPQVAVAPPDPNRVSFFSSAWEATIHAADLEGLILPGEDIRGLFSFPKGETDGVWWLNMNKPSEEEVRAVCRAFGVHPLTIEDITTQESREKIELFPSYYFACFRSFYIDFDEQTGEKEFLPFNIYVVVFREGTLSFSYANNSHASHVRKRITMLKDYVSLSSDWICYALIDDIVDSFAPVISTLERDTDQIEDEVYLARDDDMAQFIRKIGTARKNTMALMRLLGGKADVLRGFTKRCNENYKVTPRMDIGMYLGDIQDHVVTMMNNLGHFEKMLSRAHSNYLAQISIESIAQGTSTNRVLSKITLLASIIVPLNVVTGLFGMNVPVPWGESQDNLRPFFGILGILIAFCIIALAVARKYRIELVSSWAGLSLLAQEDRNVQSIMLITIFESNDLQWFSFEQADLDKLNQADRAELRKFFANEEQRTKIQSQTHALTQTCWEKCVPGAVKGNTLDKNEQACFANCVDRFIDFNVATLQKLASMRQ</sequence>
<dbReference type="InterPro" id="IPR002523">
    <property type="entry name" value="MgTranspt_CorA/ZnTranspt_ZntB"/>
</dbReference>
<keyword evidence="5 14" id="KW-0812">Transmembrane</keyword>
<gene>
    <name evidence="16" type="ORF">QBC35DRAFT_475090</name>
</gene>
<evidence type="ECO:0000256" key="6">
    <source>
        <dbReference type="ARBA" id="ARBA00022792"/>
    </source>
</evidence>
<evidence type="ECO:0000256" key="3">
    <source>
        <dbReference type="ARBA" id="ARBA00006720"/>
    </source>
</evidence>
<evidence type="ECO:0000313" key="17">
    <source>
        <dbReference type="Proteomes" id="UP001302126"/>
    </source>
</evidence>
<dbReference type="GO" id="GO:0015095">
    <property type="term" value="F:magnesium ion transmembrane transporter activity"/>
    <property type="evidence" value="ECO:0007669"/>
    <property type="project" value="InterPro"/>
</dbReference>
<dbReference type="SUPFAM" id="SSF143865">
    <property type="entry name" value="CorA soluble domain-like"/>
    <property type="match status" value="1"/>
</dbReference>
<keyword evidence="11" id="KW-1015">Disulfide bond</keyword>
<dbReference type="EMBL" id="MU864414">
    <property type="protein sequence ID" value="KAK4186860.1"/>
    <property type="molecule type" value="Genomic_DNA"/>
</dbReference>
<dbReference type="InterPro" id="IPR004217">
    <property type="entry name" value="Tim10-like"/>
</dbReference>
<dbReference type="PANTHER" id="PTHR21535:SF55">
    <property type="entry name" value="MAGNESIUM TRANSPORTER ALR1-RELATED"/>
    <property type="match status" value="1"/>
</dbReference>
<evidence type="ECO:0000256" key="2">
    <source>
        <dbReference type="ARBA" id="ARBA00004141"/>
    </source>
</evidence>
<dbReference type="GO" id="GO:0005886">
    <property type="term" value="C:plasma membrane"/>
    <property type="evidence" value="ECO:0007669"/>
    <property type="project" value="TreeGrafter"/>
</dbReference>
<dbReference type="GO" id="GO:0010961">
    <property type="term" value="P:intracellular magnesium ion homeostasis"/>
    <property type="evidence" value="ECO:0007669"/>
    <property type="project" value="TreeGrafter"/>
</dbReference>